<dbReference type="InterPro" id="IPR019888">
    <property type="entry name" value="Tscrpt_reg_AsnC-like"/>
</dbReference>
<name>A0A6N9YNJ1_9ACTN</name>
<dbReference type="GO" id="GO:0043200">
    <property type="term" value="P:response to amino acid"/>
    <property type="evidence" value="ECO:0007669"/>
    <property type="project" value="TreeGrafter"/>
</dbReference>
<dbReference type="InterPro" id="IPR011008">
    <property type="entry name" value="Dimeric_a/b-barrel"/>
</dbReference>
<keyword evidence="6" id="KW-1185">Reference proteome</keyword>
<dbReference type="InterPro" id="IPR019887">
    <property type="entry name" value="Tscrpt_reg_AsnC/Lrp_C"/>
</dbReference>
<comment type="caution">
    <text evidence="5">The sequence shown here is derived from an EMBL/GenBank/DDBJ whole genome shotgun (WGS) entry which is preliminary data.</text>
</comment>
<dbReference type="RefSeq" id="WP_163819302.1">
    <property type="nucleotide sequence ID" value="NZ_JAAGOB010000007.1"/>
</dbReference>
<dbReference type="PRINTS" id="PR00033">
    <property type="entry name" value="HTHASNC"/>
</dbReference>
<dbReference type="InterPro" id="IPR011991">
    <property type="entry name" value="ArsR-like_HTH"/>
</dbReference>
<dbReference type="Gene3D" id="3.30.70.920">
    <property type="match status" value="1"/>
</dbReference>
<keyword evidence="2" id="KW-0238">DNA-binding</keyword>
<gene>
    <name evidence="5" type="ORF">G1H11_14500</name>
</gene>
<organism evidence="5 6">
    <name type="scientific">Phytoactinopolyspora alkaliphila</name>
    <dbReference type="NCBI Taxonomy" id="1783498"/>
    <lineage>
        <taxon>Bacteria</taxon>
        <taxon>Bacillati</taxon>
        <taxon>Actinomycetota</taxon>
        <taxon>Actinomycetes</taxon>
        <taxon>Jiangellales</taxon>
        <taxon>Jiangellaceae</taxon>
        <taxon>Phytoactinopolyspora</taxon>
    </lineage>
</organism>
<dbReference type="PROSITE" id="PS00519">
    <property type="entry name" value="HTH_ASNC_1"/>
    <property type="match status" value="1"/>
</dbReference>
<protein>
    <submittedName>
        <fullName evidence="5">Lrp/AsnC family transcriptional regulator</fullName>
    </submittedName>
</protein>
<dbReference type="InterPro" id="IPR036390">
    <property type="entry name" value="WH_DNA-bd_sf"/>
</dbReference>
<dbReference type="AlphaFoldDB" id="A0A6N9YNJ1"/>
<dbReference type="PANTHER" id="PTHR30154">
    <property type="entry name" value="LEUCINE-RESPONSIVE REGULATORY PROTEIN"/>
    <property type="match status" value="1"/>
</dbReference>
<dbReference type="SUPFAM" id="SSF46785">
    <property type="entry name" value="Winged helix' DNA-binding domain"/>
    <property type="match status" value="1"/>
</dbReference>
<keyword evidence="1" id="KW-0805">Transcription regulation</keyword>
<evidence type="ECO:0000313" key="6">
    <source>
        <dbReference type="Proteomes" id="UP000469185"/>
    </source>
</evidence>
<dbReference type="SUPFAM" id="SSF54909">
    <property type="entry name" value="Dimeric alpha+beta barrel"/>
    <property type="match status" value="1"/>
</dbReference>
<dbReference type="Proteomes" id="UP000469185">
    <property type="component" value="Unassembled WGS sequence"/>
</dbReference>
<accession>A0A6N9YNJ1</accession>
<dbReference type="Gene3D" id="1.10.10.10">
    <property type="entry name" value="Winged helix-like DNA-binding domain superfamily/Winged helix DNA-binding domain"/>
    <property type="match status" value="1"/>
</dbReference>
<dbReference type="EMBL" id="JAAGOB010000007">
    <property type="protein sequence ID" value="NED96517.1"/>
    <property type="molecule type" value="Genomic_DNA"/>
</dbReference>
<dbReference type="GO" id="GO:0005829">
    <property type="term" value="C:cytosol"/>
    <property type="evidence" value="ECO:0007669"/>
    <property type="project" value="TreeGrafter"/>
</dbReference>
<dbReference type="InterPro" id="IPR036388">
    <property type="entry name" value="WH-like_DNA-bd_sf"/>
</dbReference>
<keyword evidence="3" id="KW-0804">Transcription</keyword>
<reference evidence="5 6" key="1">
    <citation type="submission" date="2020-02" db="EMBL/GenBank/DDBJ databases">
        <authorList>
            <person name="Li X.-J."/>
            <person name="Feng X.-M."/>
        </authorList>
    </citation>
    <scope>NUCLEOTIDE SEQUENCE [LARGE SCALE GENOMIC DNA]</scope>
    <source>
        <strain evidence="5 6">CGMCC 4.7225</strain>
    </source>
</reference>
<feature type="domain" description="HTH asnC-type" evidence="4">
    <location>
        <begin position="7"/>
        <end position="68"/>
    </location>
</feature>
<proteinExistence type="predicted"/>
<sequence>MKPPVELDTVNRKILTILQAEGRLTYAEVGRRVGLSPAAVTERVAKLEDEGLLTGYRAEINIQRLGYSVQAYIKVFNEPPTFKSFESHARTLRHVLECHRVTGDASHLLRVVCEGVPELEVLLDDLMSYGRTETLLLMSSAVPNRQLDLFTGSDAN</sequence>
<dbReference type="InterPro" id="IPR019885">
    <property type="entry name" value="Tscrpt_reg_HTH_AsnC-type_CS"/>
</dbReference>
<dbReference type="InterPro" id="IPR000485">
    <property type="entry name" value="AsnC-type_HTH_dom"/>
</dbReference>
<dbReference type="Pfam" id="PF13412">
    <property type="entry name" value="HTH_24"/>
    <property type="match status" value="1"/>
</dbReference>
<dbReference type="CDD" id="cd00090">
    <property type="entry name" value="HTH_ARSR"/>
    <property type="match status" value="1"/>
</dbReference>
<dbReference type="PROSITE" id="PS50956">
    <property type="entry name" value="HTH_ASNC_2"/>
    <property type="match status" value="1"/>
</dbReference>
<evidence type="ECO:0000256" key="3">
    <source>
        <dbReference type="ARBA" id="ARBA00023163"/>
    </source>
</evidence>
<evidence type="ECO:0000256" key="2">
    <source>
        <dbReference type="ARBA" id="ARBA00023125"/>
    </source>
</evidence>
<dbReference type="PANTHER" id="PTHR30154:SF53">
    <property type="entry name" value="HTH-TYPE TRANSCRIPTIONAL REGULATOR LRPC"/>
    <property type="match status" value="1"/>
</dbReference>
<evidence type="ECO:0000259" key="4">
    <source>
        <dbReference type="PROSITE" id="PS50956"/>
    </source>
</evidence>
<dbReference type="SMART" id="SM00344">
    <property type="entry name" value="HTH_ASNC"/>
    <property type="match status" value="1"/>
</dbReference>
<dbReference type="GO" id="GO:0043565">
    <property type="term" value="F:sequence-specific DNA binding"/>
    <property type="evidence" value="ECO:0007669"/>
    <property type="project" value="InterPro"/>
</dbReference>
<evidence type="ECO:0000313" key="5">
    <source>
        <dbReference type="EMBL" id="NED96517.1"/>
    </source>
</evidence>
<dbReference type="Pfam" id="PF01037">
    <property type="entry name" value="AsnC_trans_reg"/>
    <property type="match status" value="1"/>
</dbReference>
<evidence type="ECO:0000256" key="1">
    <source>
        <dbReference type="ARBA" id="ARBA00023015"/>
    </source>
</evidence>